<evidence type="ECO:0000259" key="3">
    <source>
        <dbReference type="Pfam" id="PF01757"/>
    </source>
</evidence>
<keyword evidence="2" id="KW-1133">Transmembrane helix</keyword>
<feature type="transmembrane region" description="Helical" evidence="2">
    <location>
        <begin position="193"/>
        <end position="213"/>
    </location>
</feature>
<reference evidence="4 5" key="1">
    <citation type="submission" date="2020-02" db="EMBL/GenBank/DDBJ databases">
        <authorList>
            <person name="Li X.-J."/>
            <person name="Feng X.-M."/>
        </authorList>
    </citation>
    <scope>NUCLEOTIDE SEQUENCE [LARGE SCALE GENOMIC DNA]</scope>
    <source>
        <strain evidence="4 5">CGMCC 4.7225</strain>
    </source>
</reference>
<feature type="transmembrane region" description="Helical" evidence="2">
    <location>
        <begin position="169"/>
        <end position="187"/>
    </location>
</feature>
<proteinExistence type="predicted"/>
<keyword evidence="4" id="KW-0012">Acyltransferase</keyword>
<dbReference type="EMBL" id="JAAGOB010000013">
    <property type="protein sequence ID" value="NED97773.1"/>
    <property type="molecule type" value="Genomic_DNA"/>
</dbReference>
<feature type="transmembrane region" description="Helical" evidence="2">
    <location>
        <begin position="64"/>
        <end position="86"/>
    </location>
</feature>
<dbReference type="RefSeq" id="WP_163820542.1">
    <property type="nucleotide sequence ID" value="NZ_JAAGOB010000013.1"/>
</dbReference>
<feature type="transmembrane region" description="Helical" evidence="2">
    <location>
        <begin position="134"/>
        <end position="162"/>
    </location>
</feature>
<name>A0A6N9YRW6_9ACTN</name>
<dbReference type="InterPro" id="IPR002656">
    <property type="entry name" value="Acyl_transf_3_dom"/>
</dbReference>
<evidence type="ECO:0000313" key="4">
    <source>
        <dbReference type="EMBL" id="NED97773.1"/>
    </source>
</evidence>
<feature type="transmembrane region" description="Helical" evidence="2">
    <location>
        <begin position="225"/>
        <end position="247"/>
    </location>
</feature>
<evidence type="ECO:0000256" key="2">
    <source>
        <dbReference type="SAM" id="Phobius"/>
    </source>
</evidence>
<feature type="transmembrane region" description="Helical" evidence="2">
    <location>
        <begin position="427"/>
        <end position="445"/>
    </location>
</feature>
<dbReference type="GO" id="GO:0016747">
    <property type="term" value="F:acyltransferase activity, transferring groups other than amino-acyl groups"/>
    <property type="evidence" value="ECO:0007669"/>
    <property type="project" value="InterPro"/>
</dbReference>
<feature type="domain" description="Acyltransferase 3" evidence="3">
    <location>
        <begin position="22"/>
        <end position="360"/>
    </location>
</feature>
<evidence type="ECO:0000313" key="5">
    <source>
        <dbReference type="Proteomes" id="UP000469185"/>
    </source>
</evidence>
<feature type="transmembrane region" description="Helical" evidence="2">
    <location>
        <begin position="297"/>
        <end position="326"/>
    </location>
</feature>
<keyword evidence="2" id="KW-0812">Transmembrane</keyword>
<keyword evidence="5" id="KW-1185">Reference proteome</keyword>
<accession>A0A6N9YRW6</accession>
<comment type="caution">
    <text evidence="4">The sequence shown here is derived from an EMBL/GenBank/DDBJ whole genome shotgun (WGS) entry which is preliminary data.</text>
</comment>
<evidence type="ECO:0000256" key="1">
    <source>
        <dbReference type="SAM" id="MobiDB-lite"/>
    </source>
</evidence>
<gene>
    <name evidence="4" type="ORF">G1H11_20960</name>
</gene>
<dbReference type="Proteomes" id="UP000469185">
    <property type="component" value="Unassembled WGS sequence"/>
</dbReference>
<organism evidence="4 5">
    <name type="scientific">Phytoactinopolyspora alkaliphila</name>
    <dbReference type="NCBI Taxonomy" id="1783498"/>
    <lineage>
        <taxon>Bacteria</taxon>
        <taxon>Bacillati</taxon>
        <taxon>Actinomycetota</taxon>
        <taxon>Actinomycetes</taxon>
        <taxon>Jiangellales</taxon>
        <taxon>Jiangellaceae</taxon>
        <taxon>Phytoactinopolyspora</taxon>
    </lineage>
</organism>
<sequence>MSLTRGVQQAAEKTPDDRNRHVDLLRALAISVVVAGHWTAVVVTTDDGVEGSNALSQLSWSHPVTWALQVMPIFFLVGGFANGASLGSHHRSGGDAAGWLLNRSARLLRPTTFFLVAVTAAGFTARAFGVDPDLVAMGIWAASIPLWFLAAYLSLVFLAPLLYAVHRRYGLAFPAAVAAVVLLLDVARLGYGVPLIGSANFLLVWLIFHQLGFSWQDGSLRPRPAYAAAAGAAGLGLLVWLTAFGPYPVSMVGVPGEELQNTSPPSFALVLLGLIQTAVALALRGPANRLLQRGRPWTAVVAVNAVILTVFLWHMAAAVATAVVLYGTGVMPEPDVDSGAWLLLRIPWLAACAVVLAALVTATSRLEVRSGGGPGRGHAVGDAVLAGGFELTAAAWRVITTLGLVSVVAGLLSIAMADRDYEDVTGFPLWALAAYLTGAGLLRLARIRQAGLTRPNGAGRRAGTGTGRRRPGPPD</sequence>
<feature type="transmembrane region" description="Helical" evidence="2">
    <location>
        <begin position="24"/>
        <end position="44"/>
    </location>
</feature>
<protein>
    <submittedName>
        <fullName evidence="4">Acyltransferase</fullName>
    </submittedName>
</protein>
<dbReference type="AlphaFoldDB" id="A0A6N9YRW6"/>
<keyword evidence="2" id="KW-0472">Membrane</keyword>
<feature type="region of interest" description="Disordered" evidence="1">
    <location>
        <begin position="454"/>
        <end position="475"/>
    </location>
</feature>
<feature type="transmembrane region" description="Helical" evidence="2">
    <location>
        <begin position="394"/>
        <end position="415"/>
    </location>
</feature>
<feature type="transmembrane region" description="Helical" evidence="2">
    <location>
        <begin position="107"/>
        <end position="128"/>
    </location>
</feature>
<feature type="transmembrane region" description="Helical" evidence="2">
    <location>
        <begin position="267"/>
        <end position="285"/>
    </location>
</feature>
<keyword evidence="4" id="KW-0808">Transferase</keyword>
<feature type="transmembrane region" description="Helical" evidence="2">
    <location>
        <begin position="346"/>
        <end position="366"/>
    </location>
</feature>
<dbReference type="Pfam" id="PF01757">
    <property type="entry name" value="Acyl_transf_3"/>
    <property type="match status" value="1"/>
</dbReference>